<feature type="transmembrane region" description="Helical" evidence="2">
    <location>
        <begin position="1451"/>
        <end position="1471"/>
    </location>
</feature>
<dbReference type="InterPro" id="IPR029058">
    <property type="entry name" value="AB_hydrolase_fold"/>
</dbReference>
<accession>A0A7R9T1R5</accession>
<dbReference type="SUPFAM" id="SSF56801">
    <property type="entry name" value="Acetyl-CoA synthetase-like"/>
    <property type="match status" value="2"/>
</dbReference>
<dbReference type="SUPFAM" id="SSF47336">
    <property type="entry name" value="ACP-like"/>
    <property type="match status" value="1"/>
</dbReference>
<feature type="transmembrane region" description="Helical" evidence="2">
    <location>
        <begin position="1478"/>
        <end position="1495"/>
    </location>
</feature>
<feature type="compositionally biased region" description="Basic and acidic residues" evidence="1">
    <location>
        <begin position="861"/>
        <end position="872"/>
    </location>
</feature>
<gene>
    <name evidence="4" type="ORF">OLUC0939_LOCUS2851</name>
</gene>
<keyword evidence="2" id="KW-1133">Transmembrane helix</keyword>
<dbReference type="Pfam" id="PF00501">
    <property type="entry name" value="AMP-binding"/>
    <property type="match status" value="1"/>
</dbReference>
<evidence type="ECO:0000259" key="3">
    <source>
        <dbReference type="PROSITE" id="PS50075"/>
    </source>
</evidence>
<protein>
    <recommendedName>
        <fullName evidence="3">Carrier domain-containing protein</fullName>
    </recommendedName>
</protein>
<dbReference type="EMBL" id="HBDX01003284">
    <property type="protein sequence ID" value="CAD8222128.1"/>
    <property type="molecule type" value="Transcribed_RNA"/>
</dbReference>
<dbReference type="Gene3D" id="3.40.50.12780">
    <property type="entry name" value="N-terminal domain of ligase-like"/>
    <property type="match status" value="1"/>
</dbReference>
<feature type="transmembrane region" description="Helical" evidence="2">
    <location>
        <begin position="957"/>
        <end position="988"/>
    </location>
</feature>
<keyword evidence="2" id="KW-0472">Membrane</keyword>
<dbReference type="InterPro" id="IPR025110">
    <property type="entry name" value="AMP-bd_C"/>
</dbReference>
<reference evidence="4" key="1">
    <citation type="submission" date="2021-01" db="EMBL/GenBank/DDBJ databases">
        <authorList>
            <person name="Corre E."/>
            <person name="Pelletier E."/>
            <person name="Niang G."/>
            <person name="Scheremetjew M."/>
            <person name="Finn R."/>
            <person name="Kale V."/>
            <person name="Holt S."/>
            <person name="Cochrane G."/>
            <person name="Meng A."/>
            <person name="Brown T."/>
            <person name="Cohen L."/>
        </authorList>
    </citation>
    <scope>NUCLEOTIDE SEQUENCE</scope>
    <source>
        <strain evidence="4">Clade-A-BCC118000</strain>
    </source>
</reference>
<keyword evidence="2" id="KW-0812">Transmembrane</keyword>
<dbReference type="InterPro" id="IPR011004">
    <property type="entry name" value="Trimer_LpxA-like_sf"/>
</dbReference>
<feature type="transmembrane region" description="Helical" evidence="2">
    <location>
        <begin position="1507"/>
        <end position="1532"/>
    </location>
</feature>
<feature type="region of interest" description="Disordered" evidence="1">
    <location>
        <begin position="1"/>
        <end position="84"/>
    </location>
</feature>
<dbReference type="InterPro" id="IPR036736">
    <property type="entry name" value="ACP-like_sf"/>
</dbReference>
<feature type="region of interest" description="Disordered" evidence="1">
    <location>
        <begin position="1695"/>
        <end position="1719"/>
    </location>
</feature>
<feature type="region of interest" description="Disordered" evidence="1">
    <location>
        <begin position="861"/>
        <end position="883"/>
    </location>
</feature>
<dbReference type="Pfam" id="PF00550">
    <property type="entry name" value="PP-binding"/>
    <property type="match status" value="1"/>
</dbReference>
<dbReference type="Gene3D" id="2.160.10.10">
    <property type="entry name" value="Hexapeptide repeat proteins"/>
    <property type="match status" value="3"/>
</dbReference>
<feature type="transmembrane region" description="Helical" evidence="2">
    <location>
        <begin position="1152"/>
        <end position="1172"/>
    </location>
</feature>
<dbReference type="InterPro" id="IPR009081">
    <property type="entry name" value="PP-bd_ACP"/>
</dbReference>
<dbReference type="PANTHER" id="PTHR43201:SF10">
    <property type="entry name" value="CARRIER DOMAIN-CONTAINING PROTEIN"/>
    <property type="match status" value="1"/>
</dbReference>
<dbReference type="Gene3D" id="3.40.50.1820">
    <property type="entry name" value="alpha/beta hydrolase"/>
    <property type="match status" value="1"/>
</dbReference>
<dbReference type="InterPro" id="IPR000873">
    <property type="entry name" value="AMP-dep_synth/lig_dom"/>
</dbReference>
<evidence type="ECO:0000256" key="1">
    <source>
        <dbReference type="SAM" id="MobiDB-lite"/>
    </source>
</evidence>
<sequence>MTDNAHAHARRGRASEDANERARTARRSVDAWAMHDAARPLDGAVGDANRERRASGSETTSVTLSVGDGRARTGEGGAPRAPPGAFAMQSRALAEEEKRVYETRRTSWEALAREAREKCAQGTLRDVWLRERLSNITRKTHEGERTALMTDYFADADDRVAVEGVDGVRRGMTHRELRVLIDRVCEKDMPEWGVRAHGGRIAVVVPNGPELMTSLMCVLQRHCAVPINPVTTQEEIEEELLNTNAKVLLYQRDGGKGDVKMRRLCKKLKLTPLIITPSPTVAGDFTLIGDPYGLATEEDSAGNDIELMQADRLALILHTSGSTGKKKVVPIAMSQILIGAAAIAASCGLNEDDICCNFMPLFHVGGILRNVLAPIMSGGSTVAMPFFDVDNFWEVLESKKCTWYYGAPTMHMLIVKSAETMAKNDKGSVKTCVRFVANAAGPLQPATATELRRLFNNASVLPSYGMTECMPISCPPMGYALERPGTSGRSIGPEIGIIDDSGNLCPSGAVGNIMVRGPLVLTGYEGEAPGSSGFEPGGWFNTGDMGRMDDDGYLYVTGRTKEVINRGGEIISPVEIEEALVSLPAVSECVAISVPHGTLQEVVGVLVVPVKGGQVPGMRQIVQHVAKRLPPSKWPQCLILASGIPKSITGKVSRSVITRQLRLPSLEDGMRELETTFEADFADNALSGAQALNVDNASSEVVQALLRVPGVNDAGAWMDSTGSIIAVVTPKTLDASSVSSASTRYLPGYLEPKEILPVASVPRDAQGAIEVSKVYEMMRQDLTDAPANPNQELLAHLWGEVLGTDSSMISIKDDFFLSGGSSIAAGQLAGLIRKKFEVNITGADMFELRTIQRIAQMIDKRTKEAESSDSKPTHAPRPVGPVDWVTPKSSSGIIPSIVQLMPLYLIKPFYNMARWVLFLMCWSHVFHYLGPSLHWMRREHFMAKAQKFGMNEAHSHFYSTVQLLSFFVAIFFVALIVSILFPLSAIVFKWVVLGRLQAGSYPLWGQYYLRWFLVEQVTKIAGLGIFDLSPWLFTWYMRMMGASIGKSSYVSPKAIIGDFDLITIEKNTTVDEGCNIRAFEARRGGMRLSPIFIGEGCTLCVHAVCGPGAYVPAGSTLAAFTSWREMDPQQVRPVSTKTAQMHSETPRLASRLFVAFPIVFTCFFVRWLPWVLVLRVVQQHSIGDNLLTHAGMANWRQELDTLDNDYDALEVFVTLLGRLSWTDCIEWFMDPFRLGCIALARLMHATAGPFVQLFATILVKRVIIGKFKSGGLPQAPAAREWELTRRYIMRKLCPNGKFYGATDLLGKHYQYTTYIYRALGATVGERIFWPGSGVIVGDGMYDLLHIEDDVVWGSRSAVYPADTIGALPIRIRRGANISDRCVIFGGVTVMPNACLGSGSVAARKMTIASGSIWVGSRNGVAVQLDPGGASSMMDERQTAKPFGRATYLGQATYPVVPWYFMPVICISVQIFKAAANMLPIYVAWYATAYISRVYLDEDWQTLDATRYLSILFVVFLILRGVQTTFNLVNSIFLKWIIVGRRTPGNYPWDTSSYCFRWKLCDIMSDTTDLMLLSGSEHLCRYFRAKGANIGQNVCLYPTGADPPMPEPDLVTIGDGACINFAHVIAHTNTLGAFALNNILIRERSTLCMESRVMGGTKVGADSILLEHTLAMVGDDVERGGIWQGWPVQMVLNSCERPRGKSSPSGPEKASPMAKSYGAM</sequence>
<evidence type="ECO:0000256" key="2">
    <source>
        <dbReference type="SAM" id="Phobius"/>
    </source>
</evidence>
<dbReference type="Gene3D" id="3.30.300.30">
    <property type="match status" value="1"/>
</dbReference>
<feature type="transmembrane region" description="Helical" evidence="2">
    <location>
        <begin position="915"/>
        <end position="936"/>
    </location>
</feature>
<feature type="transmembrane region" description="Helical" evidence="2">
    <location>
        <begin position="1008"/>
        <end position="1033"/>
    </location>
</feature>
<dbReference type="GO" id="GO:0006631">
    <property type="term" value="P:fatty acid metabolic process"/>
    <property type="evidence" value="ECO:0007669"/>
    <property type="project" value="TreeGrafter"/>
</dbReference>
<evidence type="ECO:0000313" key="4">
    <source>
        <dbReference type="EMBL" id="CAD8222128.1"/>
    </source>
</evidence>
<proteinExistence type="predicted"/>
<feature type="compositionally biased region" description="Basic and acidic residues" evidence="1">
    <location>
        <begin position="13"/>
        <end position="29"/>
    </location>
</feature>
<feature type="domain" description="Carrier" evidence="3">
    <location>
        <begin position="785"/>
        <end position="862"/>
    </location>
</feature>
<organism evidence="4">
    <name type="scientific">Ostreococcus sp. 'lucimarinus'</name>
    <dbReference type="NCBI Taxonomy" id="242159"/>
    <lineage>
        <taxon>Eukaryota</taxon>
        <taxon>Viridiplantae</taxon>
        <taxon>Chlorophyta</taxon>
        <taxon>Mamiellophyceae</taxon>
        <taxon>Mamiellales</taxon>
        <taxon>Bathycoccaceae</taxon>
        <taxon>Ostreococcus</taxon>
    </lineage>
</organism>
<dbReference type="Pfam" id="PF13193">
    <property type="entry name" value="AMP-binding_C"/>
    <property type="match status" value="1"/>
</dbReference>
<name>A0A7R9T1R5_9CHLO</name>
<dbReference type="InterPro" id="IPR042099">
    <property type="entry name" value="ANL_N_sf"/>
</dbReference>
<dbReference type="SUPFAM" id="SSF51161">
    <property type="entry name" value="Trimeric LpxA-like enzymes"/>
    <property type="match status" value="3"/>
</dbReference>
<dbReference type="PANTHER" id="PTHR43201">
    <property type="entry name" value="ACYL-COA SYNTHETASE"/>
    <property type="match status" value="1"/>
</dbReference>
<dbReference type="GO" id="GO:0031956">
    <property type="term" value="F:medium-chain fatty acid-CoA ligase activity"/>
    <property type="evidence" value="ECO:0007669"/>
    <property type="project" value="TreeGrafter"/>
</dbReference>
<dbReference type="PROSITE" id="PS50075">
    <property type="entry name" value="CARRIER"/>
    <property type="match status" value="1"/>
</dbReference>
<dbReference type="InterPro" id="IPR045851">
    <property type="entry name" value="AMP-bd_C_sf"/>
</dbReference>